<keyword evidence="5" id="KW-1185">Reference proteome</keyword>
<keyword evidence="1 4" id="KW-0808">Transferase</keyword>
<dbReference type="InterPro" id="IPR000182">
    <property type="entry name" value="GNAT_dom"/>
</dbReference>
<evidence type="ECO:0000256" key="1">
    <source>
        <dbReference type="ARBA" id="ARBA00022679"/>
    </source>
</evidence>
<proteinExistence type="predicted"/>
<gene>
    <name evidence="4" type="ORF">MetfoDRAFT_0837</name>
</gene>
<dbReference type="PANTHER" id="PTHR23091:SF4">
    <property type="entry name" value="N-TERMINAL AMINO-ACID N(ALPHA)-ACETYLTRANSFERASE NATA"/>
    <property type="match status" value="1"/>
</dbReference>
<dbReference type="CDD" id="cd04301">
    <property type="entry name" value="NAT_SF"/>
    <property type="match status" value="1"/>
</dbReference>
<dbReference type="PATRIC" id="fig|647171.4.peg.828"/>
<dbReference type="Proteomes" id="UP000003706">
    <property type="component" value="Unassembled WGS sequence"/>
</dbReference>
<organism evidence="4 5">
    <name type="scientific">Methanotorris formicicus Mc-S-70</name>
    <dbReference type="NCBI Taxonomy" id="647171"/>
    <lineage>
        <taxon>Archaea</taxon>
        <taxon>Methanobacteriati</taxon>
        <taxon>Methanobacteriota</taxon>
        <taxon>Methanomada group</taxon>
        <taxon>Methanococci</taxon>
        <taxon>Methanococcales</taxon>
        <taxon>Methanocaldococcaceae</taxon>
        <taxon>Methanotorris</taxon>
    </lineage>
</organism>
<dbReference type="PANTHER" id="PTHR23091">
    <property type="entry name" value="N-TERMINAL ACETYLTRANSFERASE"/>
    <property type="match status" value="1"/>
</dbReference>
<dbReference type="NCBIfam" id="TIGR01575">
    <property type="entry name" value="rimI"/>
    <property type="match status" value="1"/>
</dbReference>
<feature type="domain" description="N-acetyltransferase" evidence="3">
    <location>
        <begin position="5"/>
        <end position="149"/>
    </location>
</feature>
<sequence>MENMIGIRRFRLEDLDRVEEIEKQSFKKIYPRFLLIHLYTNFPDGFIVAEIDGHIVGYIIGTIEWGNGHIISIAVDRKFRNRGIGSILIEYLEKYFFERCNVKYIVLEVRVSNKKARMFYYKRGYVDKRFLPKYYDDGEDAILMVKKRKDLKTNYPITISMW</sequence>
<evidence type="ECO:0000313" key="4">
    <source>
        <dbReference type="EMBL" id="EHP87079.1"/>
    </source>
</evidence>
<evidence type="ECO:0000256" key="2">
    <source>
        <dbReference type="ARBA" id="ARBA00023315"/>
    </source>
</evidence>
<dbReference type="GO" id="GO:0004596">
    <property type="term" value="F:protein-N-terminal amino-acid acetyltransferase activity"/>
    <property type="evidence" value="ECO:0007669"/>
    <property type="project" value="InterPro"/>
</dbReference>
<dbReference type="GO" id="GO:0031415">
    <property type="term" value="C:NatA complex"/>
    <property type="evidence" value="ECO:0007669"/>
    <property type="project" value="InterPro"/>
</dbReference>
<dbReference type="InterPro" id="IPR006464">
    <property type="entry name" value="AcTrfase_RimI/Ard1"/>
</dbReference>
<keyword evidence="2" id="KW-0012">Acyltransferase</keyword>
<dbReference type="AlphaFoldDB" id="H1KYG4"/>
<evidence type="ECO:0000259" key="3">
    <source>
        <dbReference type="PROSITE" id="PS51186"/>
    </source>
</evidence>
<accession>H1KYG4</accession>
<protein>
    <submittedName>
        <fullName evidence="4">Ribosomal-protein-alanine acetyltransferase</fullName>
    </submittedName>
</protein>
<dbReference type="EMBL" id="AGJL01000017">
    <property type="protein sequence ID" value="EHP87079.1"/>
    <property type="molecule type" value="Genomic_DNA"/>
</dbReference>
<dbReference type="InterPro" id="IPR016181">
    <property type="entry name" value="Acyl_CoA_acyltransferase"/>
</dbReference>
<dbReference type="PROSITE" id="PS51186">
    <property type="entry name" value="GNAT"/>
    <property type="match status" value="1"/>
</dbReference>
<comment type="caution">
    <text evidence="4">The sequence shown here is derived from an EMBL/GenBank/DDBJ whole genome shotgun (WGS) entry which is preliminary data.</text>
</comment>
<name>H1KYG4_9EURY</name>
<evidence type="ECO:0000313" key="5">
    <source>
        <dbReference type="Proteomes" id="UP000003706"/>
    </source>
</evidence>
<dbReference type="Gene3D" id="3.40.630.30">
    <property type="match status" value="1"/>
</dbReference>
<dbReference type="InterPro" id="IPR045047">
    <property type="entry name" value="Ard1-like"/>
</dbReference>
<dbReference type="STRING" id="647171.MetfoDRAFT_0837"/>
<dbReference type="Pfam" id="PF00583">
    <property type="entry name" value="Acetyltransf_1"/>
    <property type="match status" value="1"/>
</dbReference>
<reference evidence="4 5" key="1">
    <citation type="submission" date="2011-09" db="EMBL/GenBank/DDBJ databases">
        <title>The draft genome of Methanotorris formicicus Mc-S-70.</title>
        <authorList>
            <consortium name="US DOE Joint Genome Institute (JGI-PGF)"/>
            <person name="Lucas S."/>
            <person name="Han J."/>
            <person name="Lapidus A."/>
            <person name="Cheng J.-F."/>
            <person name="Goodwin L."/>
            <person name="Pitluck S."/>
            <person name="Peters L."/>
            <person name="Land M.L."/>
            <person name="Hauser L."/>
            <person name="Sieprawska-Lupa M."/>
            <person name="Takai K."/>
            <person name="Miyazaki J."/>
            <person name="Whitman W."/>
            <person name="Woyke T.J."/>
        </authorList>
    </citation>
    <scope>NUCLEOTIDE SEQUENCE [LARGE SCALE GENOMIC DNA]</scope>
    <source>
        <strain evidence="4 5">Mc-S-70</strain>
    </source>
</reference>
<dbReference type="SUPFAM" id="SSF55729">
    <property type="entry name" value="Acyl-CoA N-acyltransferases (Nat)"/>
    <property type="match status" value="1"/>
</dbReference>